<dbReference type="Pfam" id="PF08813">
    <property type="entry name" value="Phage_tail_3"/>
    <property type="match status" value="1"/>
</dbReference>
<dbReference type="InterPro" id="IPR014918">
    <property type="entry name" value="Phage_tail_3"/>
</dbReference>
<evidence type="ECO:0000313" key="1">
    <source>
        <dbReference type="EMBL" id="DAF94535.1"/>
    </source>
</evidence>
<reference evidence="1" key="1">
    <citation type="journal article" date="2021" name="Proc. Natl. Acad. Sci. U.S.A.">
        <title>A Catalog of Tens of Thousands of Viruses from Human Metagenomes Reveals Hidden Associations with Chronic Diseases.</title>
        <authorList>
            <person name="Tisza M.J."/>
            <person name="Buck C.B."/>
        </authorList>
    </citation>
    <scope>NUCLEOTIDE SEQUENCE</scope>
    <source>
        <strain evidence="1">CtTDf8</strain>
    </source>
</reference>
<protein>
    <submittedName>
        <fullName evidence="1">Tail tube protein</fullName>
    </submittedName>
</protein>
<organism evidence="1">
    <name type="scientific">Siphoviridae sp. ctTDf8</name>
    <dbReference type="NCBI Taxonomy" id="2825517"/>
    <lineage>
        <taxon>Viruses</taxon>
        <taxon>Duplodnaviria</taxon>
        <taxon>Heunggongvirae</taxon>
        <taxon>Uroviricota</taxon>
        <taxon>Caudoviricetes</taxon>
    </lineage>
</organism>
<proteinExistence type="predicted"/>
<sequence>MANELSTLGIKLYYAPESEAGTKPTTGFVNIPGIISMPELGAEPELIDVTPLEETEYTRNVPGLKTAGNFSMTANINDDFLTTWGTLMTAYQTAQTAGKSLWFVVVHPKLTKAFWFTGEPVSLPLAEMAVNSAFQTTANVTVNKTEGWADKPTIAA</sequence>
<dbReference type="EMBL" id="BK016093">
    <property type="protein sequence ID" value="DAF94535.1"/>
    <property type="molecule type" value="Genomic_DNA"/>
</dbReference>
<name>A0A8S5UJ85_9CAUD</name>
<accession>A0A8S5UJ85</accession>
<dbReference type="Gene3D" id="4.10.410.40">
    <property type="match status" value="1"/>
</dbReference>